<evidence type="ECO:0000256" key="1">
    <source>
        <dbReference type="SAM" id="MobiDB-lite"/>
    </source>
</evidence>
<dbReference type="Proteomes" id="UP001221597">
    <property type="component" value="Chromosome"/>
</dbReference>
<proteinExistence type="predicted"/>
<keyword evidence="2" id="KW-1133">Transmembrane helix</keyword>
<evidence type="ECO:0000256" key="2">
    <source>
        <dbReference type="SAM" id="Phobius"/>
    </source>
</evidence>
<protein>
    <submittedName>
        <fullName evidence="3">Uncharacterized protein</fullName>
    </submittedName>
</protein>
<feature type="transmembrane region" description="Helical" evidence="2">
    <location>
        <begin position="39"/>
        <end position="62"/>
    </location>
</feature>
<keyword evidence="2" id="KW-0812">Transmembrane</keyword>
<keyword evidence="2" id="KW-0472">Membrane</keyword>
<reference evidence="3 4" key="1">
    <citation type="submission" date="2023-04" db="EMBL/GenBank/DDBJ databases">
        <title>Genome sequence of Halobacillus naozhouensis KACC 21980.</title>
        <authorList>
            <person name="Kim S."/>
            <person name="Heo J."/>
            <person name="Kwon S.-W."/>
        </authorList>
    </citation>
    <scope>NUCLEOTIDE SEQUENCE [LARGE SCALE GENOMIC DNA]</scope>
    <source>
        <strain evidence="3 4">KCTC 13234</strain>
    </source>
</reference>
<dbReference type="EMBL" id="CP121671">
    <property type="protein sequence ID" value="WFT76414.1"/>
    <property type="molecule type" value="Genomic_DNA"/>
</dbReference>
<sequence length="63" mass="6948">MSKYDSDRPTPFNDATEQKQKTEGYPSGGGGRMPLLIKLIGYFIFGGIFLMLIITVCAAVFLE</sequence>
<keyword evidence="4" id="KW-1185">Reference proteome</keyword>
<feature type="region of interest" description="Disordered" evidence="1">
    <location>
        <begin position="1"/>
        <end position="31"/>
    </location>
</feature>
<evidence type="ECO:0000313" key="3">
    <source>
        <dbReference type="EMBL" id="WFT76414.1"/>
    </source>
</evidence>
<dbReference type="RefSeq" id="WP_283078368.1">
    <property type="nucleotide sequence ID" value="NZ_CP121671.1"/>
</dbReference>
<gene>
    <name evidence="3" type="ORF">P9989_08645</name>
</gene>
<accession>A0ABY8J485</accession>
<name>A0ABY8J485_9BACI</name>
<evidence type="ECO:0000313" key="4">
    <source>
        <dbReference type="Proteomes" id="UP001221597"/>
    </source>
</evidence>
<organism evidence="3 4">
    <name type="scientific">Halobacillus naozhouensis</name>
    <dbReference type="NCBI Taxonomy" id="554880"/>
    <lineage>
        <taxon>Bacteria</taxon>
        <taxon>Bacillati</taxon>
        <taxon>Bacillota</taxon>
        <taxon>Bacilli</taxon>
        <taxon>Bacillales</taxon>
        <taxon>Bacillaceae</taxon>
        <taxon>Halobacillus</taxon>
    </lineage>
</organism>